<dbReference type="EMBL" id="VSSQ01028957">
    <property type="protein sequence ID" value="MPM78865.1"/>
    <property type="molecule type" value="Genomic_DNA"/>
</dbReference>
<gene>
    <name evidence="2" type="ORF">SDC9_125880</name>
</gene>
<keyword evidence="1" id="KW-0472">Membrane</keyword>
<proteinExistence type="predicted"/>
<evidence type="ECO:0000256" key="1">
    <source>
        <dbReference type="SAM" id="Phobius"/>
    </source>
</evidence>
<keyword evidence="1" id="KW-1133">Transmembrane helix</keyword>
<keyword evidence="1" id="KW-0812">Transmembrane</keyword>
<name>A0A645CPN9_9ZZZZ</name>
<comment type="caution">
    <text evidence="2">The sequence shown here is derived from an EMBL/GenBank/DDBJ whole genome shotgun (WGS) entry which is preliminary data.</text>
</comment>
<organism evidence="2">
    <name type="scientific">bioreactor metagenome</name>
    <dbReference type="NCBI Taxonomy" id="1076179"/>
    <lineage>
        <taxon>unclassified sequences</taxon>
        <taxon>metagenomes</taxon>
        <taxon>ecological metagenomes</taxon>
    </lineage>
</organism>
<sequence length="59" mass="6691">MLTYLPALVIGFLVYLNRLPAVLRRHQDMPYVLCKAWAGLQGIMVGIALWFLIDAVFAQ</sequence>
<protein>
    <submittedName>
        <fullName evidence="2">Uncharacterized protein</fullName>
    </submittedName>
</protein>
<reference evidence="2" key="1">
    <citation type="submission" date="2019-08" db="EMBL/GenBank/DDBJ databases">
        <authorList>
            <person name="Kucharzyk K."/>
            <person name="Murdoch R.W."/>
            <person name="Higgins S."/>
            <person name="Loffler F."/>
        </authorList>
    </citation>
    <scope>NUCLEOTIDE SEQUENCE</scope>
</reference>
<feature type="transmembrane region" description="Helical" evidence="1">
    <location>
        <begin position="36"/>
        <end position="57"/>
    </location>
</feature>
<dbReference type="AlphaFoldDB" id="A0A645CPN9"/>
<accession>A0A645CPN9</accession>
<evidence type="ECO:0000313" key="2">
    <source>
        <dbReference type="EMBL" id="MPM78865.1"/>
    </source>
</evidence>